<dbReference type="KEGG" id="pspc:Strain318_002277"/>
<gene>
    <name evidence="8" type="primary">mobA</name>
    <name evidence="10" type="ORF">Strain138_002278</name>
    <name evidence="11" type="ORF">Strain318_002277</name>
</gene>
<dbReference type="InterPro" id="IPR025877">
    <property type="entry name" value="MobA-like_NTP_Trfase"/>
</dbReference>
<protein>
    <recommendedName>
        <fullName evidence="8">Probable molybdenum cofactor guanylyltransferase</fullName>
        <shortName evidence="8">MoCo guanylyltransferase</shortName>
        <ecNumber evidence="8">2.7.7.77</ecNumber>
    </recommendedName>
    <alternativeName>
        <fullName evidence="8">GTP:molybdopterin guanylyltransferase</fullName>
    </alternativeName>
    <alternativeName>
        <fullName evidence="8">Mo-MPT guanylyltransferase</fullName>
    </alternativeName>
    <alternativeName>
        <fullName evidence="8">Molybdopterin guanylyltransferase</fullName>
    </alternativeName>
    <alternativeName>
        <fullName evidence="8">Molybdopterin-guanine dinucleotide synthase</fullName>
        <shortName evidence="8">MGD synthase</shortName>
    </alternativeName>
</protein>
<evidence type="ECO:0000259" key="9">
    <source>
        <dbReference type="Pfam" id="PF12804"/>
    </source>
</evidence>
<evidence type="ECO:0000256" key="1">
    <source>
        <dbReference type="ARBA" id="ARBA00022490"/>
    </source>
</evidence>
<dbReference type="GO" id="GO:0005525">
    <property type="term" value="F:GTP binding"/>
    <property type="evidence" value="ECO:0007669"/>
    <property type="project" value="UniProtKB-UniRule"/>
</dbReference>
<comment type="caution">
    <text evidence="8">Lacks conserved residue(s) required for the propagation of feature annotation.</text>
</comment>
<dbReference type="HAMAP" id="MF_00316">
    <property type="entry name" value="MobA"/>
    <property type="match status" value="1"/>
</dbReference>
<keyword evidence="5 8" id="KW-0460">Magnesium</keyword>
<comment type="cofactor">
    <cofactor evidence="8">
        <name>Mg(2+)</name>
        <dbReference type="ChEBI" id="CHEBI:18420"/>
    </cofactor>
</comment>
<evidence type="ECO:0000256" key="4">
    <source>
        <dbReference type="ARBA" id="ARBA00022741"/>
    </source>
</evidence>
<dbReference type="RefSeq" id="WP_367885834.1">
    <property type="nucleotide sequence ID" value="NZ_CP130612.1"/>
</dbReference>
<feature type="binding site" evidence="8">
    <location>
        <position position="21"/>
    </location>
    <ligand>
        <name>GTP</name>
        <dbReference type="ChEBI" id="CHEBI:37565"/>
    </ligand>
</feature>
<keyword evidence="3 8" id="KW-0479">Metal-binding</keyword>
<accession>A0AA49JVU3</accession>
<accession>A0AA49K1R4</accession>
<comment type="domain">
    <text evidence="8">The N-terminal domain determines nucleotide recognition and specific binding, while the C-terminal domain determines the specific binding to the target protein.</text>
</comment>
<name>A0AA49JVU3_9BACT</name>
<organism evidence="10">
    <name type="scientific">Pseudogemmatithrix spongiicola</name>
    <dbReference type="NCBI Taxonomy" id="3062599"/>
    <lineage>
        <taxon>Bacteria</taxon>
        <taxon>Pseudomonadati</taxon>
        <taxon>Gemmatimonadota</taxon>
        <taxon>Gemmatimonadia</taxon>
        <taxon>Gemmatimonadales</taxon>
        <taxon>Gemmatimonadaceae</taxon>
        <taxon>Pseudogemmatithrix</taxon>
    </lineage>
</organism>
<dbReference type="EMBL" id="CP130613">
    <property type="protein sequence ID" value="WKW15874.1"/>
    <property type="molecule type" value="Genomic_DNA"/>
</dbReference>
<comment type="function">
    <text evidence="8">Transfers a GMP moiety from GTP to Mo-molybdopterin (Mo-MPT) cofactor (Moco or molybdenum cofactor) to form Mo-molybdopterin guanine dinucleotide (Mo-MGD) cofactor.</text>
</comment>
<dbReference type="InterPro" id="IPR029044">
    <property type="entry name" value="Nucleotide-diphossugar_trans"/>
</dbReference>
<sequence>MSCTGVILAGGAASRFGGLPKGLERVDGRRIIDRVAAALREVSDDLLLIANAAEASTWLPGVRTAADVRPGLGALGGLHAALAQAGTDVLLVAWDMPFVSAALLGELRRIGDGGPDESRHELQLVDTPDVVIPESDGSRRGVEPLCAWYSQRCLGAVGRTLDAGDLRVIGFHEQVRVQRLPVVRVRDFGDPARLFSNVNTRDELAALEDAAAALGRTHG</sequence>
<dbReference type="EMBL" id="CP130612">
    <property type="protein sequence ID" value="WKW12967.1"/>
    <property type="molecule type" value="Genomic_DNA"/>
</dbReference>
<keyword evidence="2 8" id="KW-0808">Transferase</keyword>
<evidence type="ECO:0000256" key="7">
    <source>
        <dbReference type="ARBA" id="ARBA00023150"/>
    </source>
</evidence>
<keyword evidence="12" id="KW-1185">Reference proteome</keyword>
<keyword evidence="10" id="KW-0548">Nucleotidyltransferase</keyword>
<dbReference type="InterPro" id="IPR013482">
    <property type="entry name" value="Molybde_CF_guanTrfase"/>
</dbReference>
<reference evidence="10" key="1">
    <citation type="submission" date="2023-07" db="EMBL/GenBank/DDBJ databases">
        <authorList>
            <person name="Haufschild T."/>
            <person name="Kallscheuer N."/>
            <person name="Hammer J."/>
            <person name="Kohn T."/>
            <person name="Kabuu M."/>
            <person name="Jogler M."/>
            <person name="Wohfarth N."/>
            <person name="Heuer A."/>
            <person name="Rohde M."/>
            <person name="van Teeseling M.C.F."/>
            <person name="Jogler C."/>
        </authorList>
    </citation>
    <scope>NUCLEOTIDE SEQUENCE</scope>
    <source>
        <strain evidence="10">Strain 138</strain>
        <strain evidence="11">Strain 318</strain>
    </source>
</reference>
<evidence type="ECO:0000313" key="12">
    <source>
        <dbReference type="Proteomes" id="UP001229955"/>
    </source>
</evidence>
<dbReference type="Proteomes" id="UP001229955">
    <property type="component" value="Chromosome"/>
</dbReference>
<dbReference type="EC" id="2.7.7.77" evidence="8"/>
<feature type="domain" description="MobA-like NTP transferase" evidence="9">
    <location>
        <begin position="5"/>
        <end position="169"/>
    </location>
</feature>
<evidence type="ECO:0000313" key="11">
    <source>
        <dbReference type="EMBL" id="WKW15874.1"/>
    </source>
</evidence>
<dbReference type="SUPFAM" id="SSF53448">
    <property type="entry name" value="Nucleotide-diphospho-sugar transferases"/>
    <property type="match status" value="1"/>
</dbReference>
<comment type="subcellular location">
    <subcellularLocation>
        <location evidence="8">Cytoplasm</location>
    </subcellularLocation>
</comment>
<dbReference type="Gene3D" id="3.90.550.10">
    <property type="entry name" value="Spore Coat Polysaccharide Biosynthesis Protein SpsA, Chain A"/>
    <property type="match status" value="1"/>
</dbReference>
<comment type="similarity">
    <text evidence="8">Belongs to the MobA family.</text>
</comment>
<keyword evidence="1 8" id="KW-0963">Cytoplasm</keyword>
<comment type="catalytic activity">
    <reaction evidence="8">
        <text>Mo-molybdopterin + GTP + H(+) = Mo-molybdopterin guanine dinucleotide + diphosphate</text>
        <dbReference type="Rhea" id="RHEA:34243"/>
        <dbReference type="ChEBI" id="CHEBI:15378"/>
        <dbReference type="ChEBI" id="CHEBI:33019"/>
        <dbReference type="ChEBI" id="CHEBI:37565"/>
        <dbReference type="ChEBI" id="CHEBI:71302"/>
        <dbReference type="ChEBI" id="CHEBI:71310"/>
        <dbReference type="EC" id="2.7.7.77"/>
    </reaction>
</comment>
<keyword evidence="7 8" id="KW-0501">Molybdenum cofactor biosynthesis</keyword>
<feature type="binding site" evidence="8">
    <location>
        <begin position="8"/>
        <end position="10"/>
    </location>
    <ligand>
        <name>GTP</name>
        <dbReference type="ChEBI" id="CHEBI:37565"/>
    </ligand>
</feature>
<dbReference type="GO" id="GO:0061603">
    <property type="term" value="F:molybdenum cofactor guanylyltransferase activity"/>
    <property type="evidence" value="ECO:0007669"/>
    <property type="project" value="UniProtKB-EC"/>
</dbReference>
<proteinExistence type="inferred from homology"/>
<dbReference type="GO" id="GO:0046872">
    <property type="term" value="F:metal ion binding"/>
    <property type="evidence" value="ECO:0007669"/>
    <property type="project" value="UniProtKB-KW"/>
</dbReference>
<evidence type="ECO:0000313" key="10">
    <source>
        <dbReference type="EMBL" id="WKW12967.1"/>
    </source>
</evidence>
<feature type="binding site" evidence="8">
    <location>
        <position position="67"/>
    </location>
    <ligand>
        <name>GTP</name>
        <dbReference type="ChEBI" id="CHEBI:37565"/>
    </ligand>
</feature>
<evidence type="ECO:0000256" key="2">
    <source>
        <dbReference type="ARBA" id="ARBA00022679"/>
    </source>
</evidence>
<feature type="binding site" evidence="8">
    <location>
        <position position="95"/>
    </location>
    <ligand>
        <name>GTP</name>
        <dbReference type="ChEBI" id="CHEBI:37565"/>
    </ligand>
</feature>
<keyword evidence="4 8" id="KW-0547">Nucleotide-binding</keyword>
<evidence type="ECO:0000256" key="8">
    <source>
        <dbReference type="HAMAP-Rule" id="MF_00316"/>
    </source>
</evidence>
<evidence type="ECO:0000256" key="3">
    <source>
        <dbReference type="ARBA" id="ARBA00022723"/>
    </source>
</evidence>
<dbReference type="Pfam" id="PF12804">
    <property type="entry name" value="NTP_transf_3"/>
    <property type="match status" value="1"/>
</dbReference>
<evidence type="ECO:0000256" key="5">
    <source>
        <dbReference type="ARBA" id="ARBA00022842"/>
    </source>
</evidence>
<evidence type="ECO:0000256" key="6">
    <source>
        <dbReference type="ARBA" id="ARBA00023134"/>
    </source>
</evidence>
<dbReference type="CDD" id="cd02503">
    <property type="entry name" value="MobA"/>
    <property type="match status" value="1"/>
</dbReference>
<dbReference type="PANTHER" id="PTHR19136:SF81">
    <property type="entry name" value="MOLYBDENUM COFACTOR GUANYLYLTRANSFERASE"/>
    <property type="match status" value="1"/>
</dbReference>
<feature type="binding site" evidence="8">
    <location>
        <position position="95"/>
    </location>
    <ligand>
        <name>Mg(2+)</name>
        <dbReference type="ChEBI" id="CHEBI:18420"/>
    </ligand>
</feature>
<dbReference type="PANTHER" id="PTHR19136">
    <property type="entry name" value="MOLYBDENUM COFACTOR GUANYLYLTRANSFERASE"/>
    <property type="match status" value="1"/>
</dbReference>
<dbReference type="AlphaFoldDB" id="A0AA49JVU3"/>
<dbReference type="GO" id="GO:0006777">
    <property type="term" value="P:Mo-molybdopterin cofactor biosynthetic process"/>
    <property type="evidence" value="ECO:0007669"/>
    <property type="project" value="UniProtKB-KW"/>
</dbReference>
<dbReference type="GO" id="GO:0005737">
    <property type="term" value="C:cytoplasm"/>
    <property type="evidence" value="ECO:0007669"/>
    <property type="project" value="UniProtKB-SubCell"/>
</dbReference>
<keyword evidence="6 8" id="KW-0342">GTP-binding</keyword>